<dbReference type="PANTHER" id="PTHR47723:SF22">
    <property type="entry name" value="RNASE H TYPE-1 DOMAIN-CONTAINING PROTEIN"/>
    <property type="match status" value="1"/>
</dbReference>
<proteinExistence type="predicted"/>
<evidence type="ECO:0000313" key="2">
    <source>
        <dbReference type="EMBL" id="KAK5787298.1"/>
    </source>
</evidence>
<keyword evidence="3" id="KW-1185">Reference proteome</keyword>
<sequence>MKILVFQTKMRALLWIRSAHNELMIQEKFWWFAPQRCRVVSHKLNSIVSFWRPPPYGWLKFNVCGIVKEDKASCRGILRDLEGMERGIFSGAAGTNVAEEAEIEAVKIALEVFESTSWKCSNSLVIEVGSMVVFSWCINKGLRPWLLQAIFSEIELTKRKARSIVFSLVDRNGNDLAFSLALAGVNQPQVLKAWW</sequence>
<name>A0ABR0N9N5_GOSAR</name>
<accession>A0ABR0N9N5</accession>
<comment type="caution">
    <text evidence="2">The sequence shown here is derived from an EMBL/GenBank/DDBJ whole genome shotgun (WGS) entry which is preliminary data.</text>
</comment>
<dbReference type="PANTHER" id="PTHR47723">
    <property type="entry name" value="OS05G0353850 PROTEIN"/>
    <property type="match status" value="1"/>
</dbReference>
<dbReference type="InterPro" id="IPR053151">
    <property type="entry name" value="RNase_H-like"/>
</dbReference>
<dbReference type="Proteomes" id="UP001358586">
    <property type="component" value="Chromosome 11"/>
</dbReference>
<organism evidence="2 3">
    <name type="scientific">Gossypium arboreum</name>
    <name type="common">Tree cotton</name>
    <name type="synonym">Gossypium nanking</name>
    <dbReference type="NCBI Taxonomy" id="29729"/>
    <lineage>
        <taxon>Eukaryota</taxon>
        <taxon>Viridiplantae</taxon>
        <taxon>Streptophyta</taxon>
        <taxon>Embryophyta</taxon>
        <taxon>Tracheophyta</taxon>
        <taxon>Spermatophyta</taxon>
        <taxon>Magnoliopsida</taxon>
        <taxon>eudicotyledons</taxon>
        <taxon>Gunneridae</taxon>
        <taxon>Pentapetalae</taxon>
        <taxon>rosids</taxon>
        <taxon>malvids</taxon>
        <taxon>Malvales</taxon>
        <taxon>Malvaceae</taxon>
        <taxon>Malvoideae</taxon>
        <taxon>Gossypium</taxon>
    </lineage>
</organism>
<feature type="domain" description="RNase H type-1" evidence="1">
    <location>
        <begin position="67"/>
        <end position="181"/>
    </location>
</feature>
<protein>
    <recommendedName>
        <fullName evidence="1">RNase H type-1 domain-containing protein</fullName>
    </recommendedName>
</protein>
<evidence type="ECO:0000259" key="1">
    <source>
        <dbReference type="Pfam" id="PF13456"/>
    </source>
</evidence>
<dbReference type="Gene3D" id="3.30.420.10">
    <property type="entry name" value="Ribonuclease H-like superfamily/Ribonuclease H"/>
    <property type="match status" value="1"/>
</dbReference>
<reference evidence="2 3" key="1">
    <citation type="submission" date="2023-03" db="EMBL/GenBank/DDBJ databases">
        <title>WGS of Gossypium arboreum.</title>
        <authorList>
            <person name="Yu D."/>
        </authorList>
    </citation>
    <scope>NUCLEOTIDE SEQUENCE [LARGE SCALE GENOMIC DNA]</scope>
    <source>
        <tissue evidence="2">Leaf</tissue>
    </source>
</reference>
<evidence type="ECO:0000313" key="3">
    <source>
        <dbReference type="Proteomes" id="UP001358586"/>
    </source>
</evidence>
<dbReference type="InterPro" id="IPR036397">
    <property type="entry name" value="RNaseH_sf"/>
</dbReference>
<gene>
    <name evidence="2" type="ORF">PVK06_041952</name>
</gene>
<dbReference type="InterPro" id="IPR002156">
    <property type="entry name" value="RNaseH_domain"/>
</dbReference>
<dbReference type="EMBL" id="JARKNE010000011">
    <property type="protein sequence ID" value="KAK5787298.1"/>
    <property type="molecule type" value="Genomic_DNA"/>
</dbReference>
<dbReference type="Pfam" id="PF13456">
    <property type="entry name" value="RVT_3"/>
    <property type="match status" value="1"/>
</dbReference>